<keyword evidence="2" id="KW-1185">Reference proteome</keyword>
<name>A0ACD1AA87_9FIRM</name>
<keyword evidence="1" id="KW-0378">Hydrolase</keyword>
<organism evidence="1 2">
    <name type="scientific">Anoxybacterium hadale</name>
    <dbReference type="NCBI Taxonomy" id="3408580"/>
    <lineage>
        <taxon>Bacteria</taxon>
        <taxon>Bacillati</taxon>
        <taxon>Bacillota</taxon>
        <taxon>Clostridia</taxon>
        <taxon>Peptostreptococcales</taxon>
        <taxon>Anaerovoracaceae</taxon>
        <taxon>Anoxybacterium</taxon>
    </lineage>
</organism>
<reference evidence="1" key="1">
    <citation type="submission" date="2019-08" db="EMBL/GenBank/DDBJ databases">
        <title>Genome sequence of Clostridiales bacterium MT110.</title>
        <authorList>
            <person name="Cao J."/>
        </authorList>
    </citation>
    <scope>NUCLEOTIDE SEQUENCE</scope>
    <source>
        <strain evidence="1">MT110</strain>
    </source>
</reference>
<sequence>MNELEFQKIIQYEFKNINLLKNALTHSSYLNEGRAVQTGNNERLEFLGDAILDAVISDHLYRRLEHVEEGELTKLRAVIVCERSLASCGMHVGIGNYLQLGRGEENSGGRQRNSILADAMEAVIGAVYLDGGWDTVKNYVIRMLSGLIEDAVSGKLHMDYKTAIQEKLQANGEAEINYVIDKEEGPDHDKTFYANLIFQGSVIGSGSGRSKKEAEQHAAKQALERGGDIVL</sequence>
<evidence type="ECO:0000313" key="2">
    <source>
        <dbReference type="Proteomes" id="UP000594014"/>
    </source>
</evidence>
<evidence type="ECO:0000313" key="1">
    <source>
        <dbReference type="EMBL" id="QOX63410.1"/>
    </source>
</evidence>
<proteinExistence type="predicted"/>
<accession>A0ACD1AA87</accession>
<dbReference type="EMBL" id="CP042469">
    <property type="protein sequence ID" value="QOX63410.1"/>
    <property type="molecule type" value="Genomic_DNA"/>
</dbReference>
<dbReference type="EC" id="3.1.26.3" evidence="1"/>
<protein>
    <submittedName>
        <fullName evidence="1">Ribonuclease III</fullName>
        <ecNumber evidence="1">3.1.26.3</ecNumber>
    </submittedName>
</protein>
<dbReference type="Proteomes" id="UP000594014">
    <property type="component" value="Chromosome"/>
</dbReference>
<gene>
    <name evidence="1" type="ORF">FRZ06_08610</name>
</gene>